<name>A0A9N8WG46_9GLOM</name>
<proteinExistence type="predicted"/>
<keyword evidence="2" id="KW-1185">Reference proteome</keyword>
<protein>
    <submittedName>
        <fullName evidence="1">6528_t:CDS:1</fullName>
    </submittedName>
</protein>
<dbReference type="AlphaFoldDB" id="A0A9N8WG46"/>
<dbReference type="Proteomes" id="UP000789508">
    <property type="component" value="Unassembled WGS sequence"/>
</dbReference>
<dbReference type="EMBL" id="CAJVPS010000423">
    <property type="protein sequence ID" value="CAG8485467.1"/>
    <property type="molecule type" value="Genomic_DNA"/>
</dbReference>
<organism evidence="1 2">
    <name type="scientific">Ambispora leptoticha</name>
    <dbReference type="NCBI Taxonomy" id="144679"/>
    <lineage>
        <taxon>Eukaryota</taxon>
        <taxon>Fungi</taxon>
        <taxon>Fungi incertae sedis</taxon>
        <taxon>Mucoromycota</taxon>
        <taxon>Glomeromycotina</taxon>
        <taxon>Glomeromycetes</taxon>
        <taxon>Archaeosporales</taxon>
        <taxon>Ambisporaceae</taxon>
        <taxon>Ambispora</taxon>
    </lineage>
</organism>
<gene>
    <name evidence="1" type="ORF">ALEPTO_LOCUS2710</name>
</gene>
<reference evidence="1" key="1">
    <citation type="submission" date="2021-06" db="EMBL/GenBank/DDBJ databases">
        <authorList>
            <person name="Kallberg Y."/>
            <person name="Tangrot J."/>
            <person name="Rosling A."/>
        </authorList>
    </citation>
    <scope>NUCLEOTIDE SEQUENCE</scope>
    <source>
        <strain evidence="1">FL130A</strain>
    </source>
</reference>
<comment type="caution">
    <text evidence="1">The sequence shown here is derived from an EMBL/GenBank/DDBJ whole genome shotgun (WGS) entry which is preliminary data.</text>
</comment>
<accession>A0A9N8WG46</accession>
<sequence length="43" mass="5055">MENSSQNILNTLSNTPGYSLDFAPIINSKQYFEFIVKFWNILR</sequence>
<evidence type="ECO:0000313" key="2">
    <source>
        <dbReference type="Proteomes" id="UP000789508"/>
    </source>
</evidence>
<evidence type="ECO:0000313" key="1">
    <source>
        <dbReference type="EMBL" id="CAG8485467.1"/>
    </source>
</evidence>